<keyword evidence="2" id="KW-1185">Reference proteome</keyword>
<evidence type="ECO:0000313" key="2">
    <source>
        <dbReference type="Proteomes" id="UP000249828"/>
    </source>
</evidence>
<dbReference type="RefSeq" id="WP_111246763.1">
    <property type="nucleotide sequence ID" value="NZ_PIEU01000001.1"/>
</dbReference>
<evidence type="ECO:0000313" key="1">
    <source>
        <dbReference type="EMBL" id="PZL78222.1"/>
    </source>
</evidence>
<dbReference type="AlphaFoldDB" id="A0A2W4BW48"/>
<comment type="caution">
    <text evidence="1">The sequence shown here is derived from an EMBL/GenBank/DDBJ whole genome shotgun (WGS) entry which is preliminary data.</text>
</comment>
<name>A0A2W4BW48_9ENTE</name>
<accession>A0A2W4BW48</accession>
<dbReference type="EMBL" id="PIEU01000001">
    <property type="protein sequence ID" value="PZL78222.1"/>
    <property type="molecule type" value="Genomic_DNA"/>
</dbReference>
<sequence length="159" mass="18244">MTEKTIKHELYKHGSYLISLKESGSKFVNIDDEIKKLEELFQLASKKDQSSPVLKDEKYYVFENTIFKVLQVYPEYVRTKELTDGKLTFDGFFDTSPRMNAKPATAEDIKRFKVAEAIEKSGLTPEQHKRMISDGKINIGVWSALQTTAEELQEVDGNE</sequence>
<reference evidence="1 2" key="1">
    <citation type="submission" date="2017-11" db="EMBL/GenBank/DDBJ databases">
        <title>Draft genome sequence of Enterococcus plantarum TRW2 strain isolated from lettuce.</title>
        <authorList>
            <person name="Kim E.B."/>
            <person name="Marco M.L."/>
            <person name="Williams T.R."/>
            <person name="You I.H."/>
        </authorList>
    </citation>
    <scope>NUCLEOTIDE SEQUENCE [LARGE SCALE GENOMIC DNA]</scope>
    <source>
        <strain evidence="1 2">TRW2</strain>
    </source>
</reference>
<gene>
    <name evidence="1" type="ORF">CI088_00170</name>
</gene>
<proteinExistence type="predicted"/>
<dbReference type="Proteomes" id="UP000249828">
    <property type="component" value="Unassembled WGS sequence"/>
</dbReference>
<organism evidence="1 2">
    <name type="scientific">Enterococcus plantarum</name>
    <dbReference type="NCBI Taxonomy" id="1077675"/>
    <lineage>
        <taxon>Bacteria</taxon>
        <taxon>Bacillati</taxon>
        <taxon>Bacillota</taxon>
        <taxon>Bacilli</taxon>
        <taxon>Lactobacillales</taxon>
        <taxon>Enterococcaceae</taxon>
        <taxon>Enterococcus</taxon>
    </lineage>
</organism>
<protein>
    <submittedName>
        <fullName evidence="1">Uncharacterized protein</fullName>
    </submittedName>
</protein>